<dbReference type="SUPFAM" id="SSF52540">
    <property type="entry name" value="P-loop containing nucleoside triphosphate hydrolases"/>
    <property type="match status" value="1"/>
</dbReference>
<proteinExistence type="predicted"/>
<dbReference type="InterPro" id="IPR051943">
    <property type="entry name" value="TRAFAC_Dynamin-like_GTPase"/>
</dbReference>
<reference evidence="3 4" key="1">
    <citation type="journal article" date="2013" name="ISME J.">
        <title>Metabolic model for the filamentous 'Candidatus Microthrix parvicella' based on genomic and metagenomic analyses.</title>
        <authorList>
            <person name="Jon McIlroy S."/>
            <person name="Kristiansen R."/>
            <person name="Albertsen M."/>
            <person name="Michael Karst S."/>
            <person name="Rossetti S."/>
            <person name="Lund Nielsen J."/>
            <person name="Tandoi V."/>
            <person name="James Seviour R."/>
            <person name="Nielsen P.H."/>
        </authorList>
    </citation>
    <scope>NUCLEOTIDE SEQUENCE [LARGE SCALE GENOMIC DNA]</scope>
    <source>
        <strain evidence="3 4">RN1</strain>
    </source>
</reference>
<dbReference type="RefSeq" id="WP_012229447.1">
    <property type="nucleotide sequence ID" value="NZ_HG422565.1"/>
</dbReference>
<dbReference type="InterPro" id="IPR027417">
    <property type="entry name" value="P-loop_NTPase"/>
</dbReference>
<keyword evidence="4" id="KW-1185">Reference proteome</keyword>
<dbReference type="PANTHER" id="PTHR43681">
    <property type="entry name" value="TRANSMEMBRANE GTPASE FZO"/>
    <property type="match status" value="1"/>
</dbReference>
<evidence type="ECO:0000313" key="4">
    <source>
        <dbReference type="Proteomes" id="UP000018291"/>
    </source>
</evidence>
<feature type="domain" description="Dynamin N-terminal" evidence="2">
    <location>
        <begin position="68"/>
        <end position="209"/>
    </location>
</feature>
<comment type="caution">
    <text evidence="3">The sequence shown here is derived from an EMBL/GenBank/DDBJ whole genome shotgun (WGS) entry which is preliminary data.</text>
</comment>
<evidence type="ECO:0000259" key="2">
    <source>
        <dbReference type="Pfam" id="PF00350"/>
    </source>
</evidence>
<evidence type="ECO:0000256" key="1">
    <source>
        <dbReference type="SAM" id="MobiDB-lite"/>
    </source>
</evidence>
<dbReference type="STRING" id="1229780.BN381_500004"/>
<dbReference type="CDD" id="cd09912">
    <property type="entry name" value="DLP_2"/>
    <property type="match status" value="1"/>
</dbReference>
<dbReference type="PANTHER" id="PTHR43681:SF1">
    <property type="entry name" value="SARCALUMENIN"/>
    <property type="match status" value="1"/>
</dbReference>
<dbReference type="Pfam" id="PF00350">
    <property type="entry name" value="Dynamin_N"/>
    <property type="match status" value="1"/>
</dbReference>
<sequence>MAAACPNPLEPAEDDALASGDHAGSGAGAVDLLGAVGLLREAASELDAVLERRADELAERLSEGDFRVAVCGGFSNGKSSLINALIGEDLLPVGVLPVTSIATEVRHGATAALIELDDGTRRSVAVTELAAWVSEANNPDNAKGVARVLVETPAPLLEPGVTLVDTPGLESIFEHNDTTAMATIRDAEGALVVLSADAPLTAAERRLLDVVAERASATFFSLNRADHLSTAEIDQAVSFVSDAVEAATGSDHQVFATSARRAIEARSSSDQAARDAGTDALHQALTNFVDRELVAVRQQAFALAVRRLADELADADALTTAIAGLAADELADRIGRFERAADLADWLARQGVASAEFAGRVQARADAIRAIAEETFGARLAPFPIPAVADEPDRFWYLFFRPELPDAPLWRALRLLLPHGWLRRRLIAAAHRRLVEELDKHAGRARSTLNERLAGTHRRFVDELSGHVEALIADIGRATQATRRQSTSAEARTAADRQRQQRLSVALGAAYAATAHQQRTEARRQ</sequence>
<accession>R4Z661</accession>
<dbReference type="Proteomes" id="UP000018291">
    <property type="component" value="Unassembled WGS sequence"/>
</dbReference>
<evidence type="ECO:0000313" key="3">
    <source>
        <dbReference type="EMBL" id="CCM65046.1"/>
    </source>
</evidence>
<name>R4Z661_9ACTN</name>
<dbReference type="AlphaFoldDB" id="R4Z661"/>
<dbReference type="Gene3D" id="3.40.50.300">
    <property type="entry name" value="P-loop containing nucleotide triphosphate hydrolases"/>
    <property type="match status" value="1"/>
</dbReference>
<dbReference type="EMBL" id="CANL01000046">
    <property type="protein sequence ID" value="CCM65046.1"/>
    <property type="molecule type" value="Genomic_DNA"/>
</dbReference>
<protein>
    <recommendedName>
        <fullName evidence="2">Dynamin N-terminal domain-containing protein</fullName>
    </recommendedName>
</protein>
<dbReference type="InterPro" id="IPR045063">
    <property type="entry name" value="Dynamin_N"/>
</dbReference>
<feature type="region of interest" description="Disordered" evidence="1">
    <location>
        <begin position="1"/>
        <end position="21"/>
    </location>
</feature>
<gene>
    <name evidence="3" type="ORF">BN381_500004</name>
</gene>
<dbReference type="eggNOG" id="COG0699">
    <property type="taxonomic scope" value="Bacteria"/>
</dbReference>
<dbReference type="HOGENOM" id="CLU_518464_0_0_11"/>
<organism evidence="3 4">
    <name type="scientific">Candidatus Neomicrothrix parvicella RN1</name>
    <dbReference type="NCBI Taxonomy" id="1229780"/>
    <lineage>
        <taxon>Bacteria</taxon>
        <taxon>Bacillati</taxon>
        <taxon>Actinomycetota</taxon>
        <taxon>Acidimicrobiia</taxon>
        <taxon>Acidimicrobiales</taxon>
        <taxon>Microthrixaceae</taxon>
        <taxon>Candidatus Neomicrothrix</taxon>
    </lineage>
</organism>